<feature type="transmembrane region" description="Helical" evidence="1">
    <location>
        <begin position="203"/>
        <end position="224"/>
    </location>
</feature>
<comment type="caution">
    <text evidence="2">The sequence shown here is derived from an EMBL/GenBank/DDBJ whole genome shotgun (WGS) entry which is preliminary data.</text>
</comment>
<feature type="transmembrane region" description="Helical" evidence="1">
    <location>
        <begin position="127"/>
        <end position="146"/>
    </location>
</feature>
<proteinExistence type="predicted"/>
<protein>
    <submittedName>
        <fullName evidence="2">ABC transporter permease</fullName>
    </submittedName>
</protein>
<dbReference type="EMBL" id="JAJVCN010000006">
    <property type="protein sequence ID" value="MCE7012101.1"/>
    <property type="molecule type" value="Genomic_DNA"/>
</dbReference>
<feature type="transmembrane region" description="Helical" evidence="1">
    <location>
        <begin position="89"/>
        <end position="115"/>
    </location>
</feature>
<feature type="transmembrane region" description="Helical" evidence="1">
    <location>
        <begin position="48"/>
        <end position="69"/>
    </location>
</feature>
<organism evidence="2 3">
    <name type="scientific">Kibdelosporangium philippinense</name>
    <dbReference type="NCBI Taxonomy" id="211113"/>
    <lineage>
        <taxon>Bacteria</taxon>
        <taxon>Bacillati</taxon>
        <taxon>Actinomycetota</taxon>
        <taxon>Actinomycetes</taxon>
        <taxon>Pseudonocardiales</taxon>
        <taxon>Pseudonocardiaceae</taxon>
        <taxon>Kibdelosporangium</taxon>
    </lineage>
</organism>
<dbReference type="Pfam" id="PF12730">
    <property type="entry name" value="ABC2_membrane_4"/>
    <property type="match status" value="1"/>
</dbReference>
<keyword evidence="1" id="KW-0472">Membrane</keyword>
<gene>
    <name evidence="2" type="ORF">LWC34_56215</name>
</gene>
<evidence type="ECO:0000313" key="2">
    <source>
        <dbReference type="EMBL" id="MCE7012101.1"/>
    </source>
</evidence>
<reference evidence="2 3" key="1">
    <citation type="submission" date="2021-12" db="EMBL/GenBank/DDBJ databases">
        <title>Genome sequence of Kibdelosporangium philippinense ATCC 49844.</title>
        <authorList>
            <person name="Fedorov E.A."/>
            <person name="Omeragic M."/>
            <person name="Shalygina K.F."/>
            <person name="Maclea K.S."/>
        </authorList>
    </citation>
    <scope>NUCLEOTIDE SEQUENCE [LARGE SCALE GENOMIC DNA]</scope>
    <source>
        <strain evidence="2 3">ATCC 49844</strain>
    </source>
</reference>
<keyword evidence="3" id="KW-1185">Reference proteome</keyword>
<dbReference type="Proteomes" id="UP001521150">
    <property type="component" value="Unassembled WGS sequence"/>
</dbReference>
<dbReference type="RefSeq" id="WP_233735117.1">
    <property type="nucleotide sequence ID" value="NZ_JAJVCN010000006.1"/>
</dbReference>
<keyword evidence="1" id="KW-1133">Transmembrane helix</keyword>
<feature type="transmembrane region" description="Helical" evidence="1">
    <location>
        <begin position="152"/>
        <end position="171"/>
    </location>
</feature>
<name>A0ABS8ZYT1_9PSEU</name>
<evidence type="ECO:0000256" key="1">
    <source>
        <dbReference type="SAM" id="Phobius"/>
    </source>
</evidence>
<evidence type="ECO:0000313" key="3">
    <source>
        <dbReference type="Proteomes" id="UP001521150"/>
    </source>
</evidence>
<feature type="transmembrane region" description="Helical" evidence="1">
    <location>
        <begin position="16"/>
        <end position="36"/>
    </location>
</feature>
<accession>A0ABS8ZYT1</accession>
<sequence>MNALRGELAKARSLPAVWVAIAVGLIVPTGIAILNSGKQSPDIGYQELAFGTFGAIVLGVVLASSEYFTEGEEHGRQVTTSLIVVPSRIRLLAAKIVALAVLTAGLATAATLLTFLSARIEMDVPRVLAIIVYWVLTSLLAFGITMLARNGIIPLTVLIVNSGLVSVSFLLTKLTPLAVYLPDVAGVQMFVGKMDVPIRLSPLTGGLVMCGWVAAVLLAGFVAFTRRDA</sequence>
<keyword evidence="1" id="KW-0812">Transmembrane</keyword>